<evidence type="ECO:0000259" key="1">
    <source>
        <dbReference type="SMART" id="SM00429"/>
    </source>
</evidence>
<dbReference type="Gene3D" id="2.60.40.10">
    <property type="entry name" value="Immunoglobulins"/>
    <property type="match status" value="1"/>
</dbReference>
<evidence type="ECO:0000313" key="2">
    <source>
        <dbReference type="EMBL" id="BDG01389.1"/>
    </source>
</evidence>
<dbReference type="Proteomes" id="UP001162891">
    <property type="component" value="Chromosome"/>
</dbReference>
<dbReference type="EMBL" id="AP025591">
    <property type="protein sequence ID" value="BDG01389.1"/>
    <property type="molecule type" value="Genomic_DNA"/>
</dbReference>
<proteinExistence type="predicted"/>
<dbReference type="InterPro" id="IPR013783">
    <property type="entry name" value="Ig-like_fold"/>
</dbReference>
<reference evidence="3" key="1">
    <citation type="journal article" date="2022" name="Int. J. Syst. Evol. Microbiol.">
        <title>Anaeromyxobacter oryzae sp. nov., Anaeromyxobacter diazotrophicus sp. nov. and Anaeromyxobacter paludicola sp. nov., isolated from paddy soils.</title>
        <authorList>
            <person name="Itoh H."/>
            <person name="Xu Z."/>
            <person name="Mise K."/>
            <person name="Masuda Y."/>
            <person name="Ushijima N."/>
            <person name="Hayakawa C."/>
            <person name="Shiratori Y."/>
            <person name="Senoo K."/>
        </authorList>
    </citation>
    <scope>NUCLEOTIDE SEQUENCE [LARGE SCALE GENOMIC DNA]</scope>
    <source>
        <strain evidence="3">Red232</strain>
    </source>
</reference>
<dbReference type="RefSeq" id="WP_248357877.1">
    <property type="nucleotide sequence ID" value="NZ_AP025591.1"/>
</dbReference>
<dbReference type="SMART" id="SM00429">
    <property type="entry name" value="IPT"/>
    <property type="match status" value="1"/>
</dbReference>
<keyword evidence="3" id="KW-1185">Reference proteome</keyword>
<name>A0ABM7WPK4_9BACT</name>
<organism evidence="2 3">
    <name type="scientific">Anaeromyxobacter oryzae</name>
    <dbReference type="NCBI Taxonomy" id="2918170"/>
    <lineage>
        <taxon>Bacteria</taxon>
        <taxon>Pseudomonadati</taxon>
        <taxon>Myxococcota</taxon>
        <taxon>Myxococcia</taxon>
        <taxon>Myxococcales</taxon>
        <taxon>Cystobacterineae</taxon>
        <taxon>Anaeromyxobacteraceae</taxon>
        <taxon>Anaeromyxobacter</taxon>
    </lineage>
</organism>
<protein>
    <recommendedName>
        <fullName evidence="1">IPT/TIG domain-containing protein</fullName>
    </recommendedName>
</protein>
<dbReference type="CDD" id="cd00102">
    <property type="entry name" value="IPT"/>
    <property type="match status" value="1"/>
</dbReference>
<feature type="domain" description="IPT/TIG" evidence="1">
    <location>
        <begin position="1"/>
        <end position="82"/>
    </location>
</feature>
<sequence length="86" mass="8580">MISRVEPRSGPSTGGTRITITGFNLAPGAIVKVGGVAATGVEAVGPGKLVAVTGPHPPGRVLVSVTNPDGRTGSRGWSYRYVAAAP</sequence>
<dbReference type="InterPro" id="IPR014756">
    <property type="entry name" value="Ig_E-set"/>
</dbReference>
<dbReference type="Pfam" id="PF01833">
    <property type="entry name" value="TIG"/>
    <property type="match status" value="1"/>
</dbReference>
<gene>
    <name evidence="2" type="ORF">AMOR_03850</name>
</gene>
<dbReference type="SUPFAM" id="SSF81296">
    <property type="entry name" value="E set domains"/>
    <property type="match status" value="1"/>
</dbReference>
<accession>A0ABM7WPK4</accession>
<evidence type="ECO:0000313" key="3">
    <source>
        <dbReference type="Proteomes" id="UP001162891"/>
    </source>
</evidence>
<dbReference type="InterPro" id="IPR002909">
    <property type="entry name" value="IPT_dom"/>
</dbReference>